<dbReference type="GO" id="GO:0010484">
    <property type="term" value="F:histone H3 acetyltransferase activity"/>
    <property type="evidence" value="ECO:0007669"/>
    <property type="project" value="TreeGrafter"/>
</dbReference>
<dbReference type="GO" id="GO:0005634">
    <property type="term" value="C:nucleus"/>
    <property type="evidence" value="ECO:0007669"/>
    <property type="project" value="InterPro"/>
</dbReference>
<dbReference type="InterPro" id="IPR037800">
    <property type="entry name" value="GCN5"/>
</dbReference>
<evidence type="ECO:0000313" key="2">
    <source>
        <dbReference type="Proteomes" id="UP000515202"/>
    </source>
</evidence>
<protein>
    <submittedName>
        <fullName evidence="3">Histone acetyltransferase KAT2B-like</fullName>
    </submittedName>
</protein>
<accession>A0A6P6C5H2</accession>
<dbReference type="Pfam" id="PF06466">
    <property type="entry name" value="PCAF_N"/>
    <property type="match status" value="1"/>
</dbReference>
<dbReference type="Proteomes" id="UP000515202">
    <property type="component" value="Unplaced"/>
</dbReference>
<reference evidence="3" key="1">
    <citation type="submission" date="2025-08" db="UniProtKB">
        <authorList>
            <consortium name="RefSeq"/>
        </authorList>
    </citation>
    <scope>IDENTIFICATION</scope>
    <source>
        <tissue evidence="3">Kidney</tissue>
    </source>
</reference>
<keyword evidence="2" id="KW-1185">Reference proteome</keyword>
<dbReference type="RefSeq" id="XP_023382599.1">
    <property type="nucleotide sequence ID" value="XM_023526831.1"/>
</dbReference>
<dbReference type="AlphaFoldDB" id="A0A6P6C5H2"/>
<dbReference type="GO" id="GO:0140672">
    <property type="term" value="C:ATAC complex"/>
    <property type="evidence" value="ECO:0007669"/>
    <property type="project" value="TreeGrafter"/>
</dbReference>
<sequence>MMLVSSCRRWLCYCNVPQFCDSLPRYETTQVFGRTLLRSVFTVMRRQLLEQARQEKDKLPLEKRTLILTHFPKFLSMLEEEVYSQNSPIWDQDFLSASSRTSQLGIQTGKKFFT</sequence>
<dbReference type="OrthoDB" id="1937912at2759"/>
<dbReference type="GeneID" id="111734964"/>
<evidence type="ECO:0000259" key="1">
    <source>
        <dbReference type="Pfam" id="PF06466"/>
    </source>
</evidence>
<feature type="domain" description="PCAF N-terminal" evidence="1">
    <location>
        <begin position="8"/>
        <end position="51"/>
    </location>
</feature>
<dbReference type="KEGG" id="pvp:111734964"/>
<dbReference type="PANTHER" id="PTHR45750">
    <property type="entry name" value="GH11602P"/>
    <property type="match status" value="1"/>
</dbReference>
<proteinExistence type="predicted"/>
<dbReference type="InterPro" id="IPR009464">
    <property type="entry name" value="PCAF_N"/>
</dbReference>
<dbReference type="GO" id="GO:0045944">
    <property type="term" value="P:positive regulation of transcription by RNA polymerase II"/>
    <property type="evidence" value="ECO:0007669"/>
    <property type="project" value="TreeGrafter"/>
</dbReference>
<organism evidence="2 3">
    <name type="scientific">Pteropus vampyrus</name>
    <name type="common">Large flying fox</name>
    <dbReference type="NCBI Taxonomy" id="132908"/>
    <lineage>
        <taxon>Eukaryota</taxon>
        <taxon>Metazoa</taxon>
        <taxon>Chordata</taxon>
        <taxon>Craniata</taxon>
        <taxon>Vertebrata</taxon>
        <taxon>Euteleostomi</taxon>
        <taxon>Mammalia</taxon>
        <taxon>Eutheria</taxon>
        <taxon>Laurasiatheria</taxon>
        <taxon>Chiroptera</taxon>
        <taxon>Yinpterochiroptera</taxon>
        <taxon>Pteropodoidea</taxon>
        <taxon>Pteropodidae</taxon>
        <taxon>Pteropodinae</taxon>
        <taxon>Pteropus</taxon>
    </lineage>
</organism>
<name>A0A6P6C5H2_PTEVA</name>
<dbReference type="PANTHER" id="PTHR45750:SF2">
    <property type="entry name" value="HISTONE ACETYLTRANSFERASE KAT2B"/>
    <property type="match status" value="1"/>
</dbReference>
<evidence type="ECO:0000313" key="3">
    <source>
        <dbReference type="RefSeq" id="XP_023382599.1"/>
    </source>
</evidence>
<gene>
    <name evidence="3" type="primary">LOC111734964</name>
</gene>